<dbReference type="EMBL" id="CP006571">
    <property type="protein sequence ID" value="AHK63475.1"/>
    <property type="molecule type" value="Genomic_DNA"/>
</dbReference>
<keyword evidence="1" id="KW-0472">Membrane</keyword>
<protein>
    <submittedName>
        <fullName evidence="3">AMP-binding enzyme family protein</fullName>
    </submittedName>
</protein>
<feature type="transmembrane region" description="Helical" evidence="1">
    <location>
        <begin position="75"/>
        <end position="95"/>
    </location>
</feature>
<organism evidence="3 4">
    <name type="scientific">Chlamydia avium 10DC88</name>
    <dbReference type="NCBI Taxonomy" id="1229831"/>
    <lineage>
        <taxon>Bacteria</taxon>
        <taxon>Pseudomonadati</taxon>
        <taxon>Chlamydiota</taxon>
        <taxon>Chlamydiia</taxon>
        <taxon>Chlamydiales</taxon>
        <taxon>Chlamydiaceae</taxon>
        <taxon>Chlamydia/Chlamydophila group</taxon>
        <taxon>Chlamydia</taxon>
    </lineage>
</organism>
<dbReference type="Gene3D" id="3.40.50.12780">
    <property type="entry name" value="N-terminal domain of ligase-like"/>
    <property type="match status" value="1"/>
</dbReference>
<evidence type="ECO:0000259" key="2">
    <source>
        <dbReference type="Pfam" id="PF00501"/>
    </source>
</evidence>
<dbReference type="InterPro" id="IPR000873">
    <property type="entry name" value="AMP-dep_synth/lig_dom"/>
</dbReference>
<proteinExistence type="predicted"/>
<keyword evidence="1" id="KW-0812">Transmembrane</keyword>
<dbReference type="SUPFAM" id="SSF56801">
    <property type="entry name" value="Acetyl-CoA synthetase-like"/>
    <property type="match status" value="1"/>
</dbReference>
<evidence type="ECO:0000313" key="3">
    <source>
        <dbReference type="EMBL" id="AHK63475.1"/>
    </source>
</evidence>
<dbReference type="HOGENOM" id="CLU_000022_59_8_0"/>
<name>W8JGZ1_9CHLA</name>
<dbReference type="NCBIfam" id="NF004971">
    <property type="entry name" value="PRK06334.1"/>
    <property type="match status" value="1"/>
</dbReference>
<dbReference type="PANTHER" id="PTHR43767:SF1">
    <property type="entry name" value="NONRIBOSOMAL PEPTIDE SYNTHASE PES1 (EUROFUNG)-RELATED"/>
    <property type="match status" value="1"/>
</dbReference>
<dbReference type="Proteomes" id="UP000019433">
    <property type="component" value="Chromosome"/>
</dbReference>
<keyword evidence="1" id="KW-1133">Transmembrane helix</keyword>
<evidence type="ECO:0000256" key="1">
    <source>
        <dbReference type="SAM" id="Phobius"/>
    </source>
</evidence>
<sequence length="546" mass="60796">MTRRNHLMHAWNLSDKQRIKSREGDTVLERFLALCSELTSDAICWDEQLGVLSYNDMLKSVIALAVKISRYPDHCIGVMMPASAGAFIAYFAILLSGKIPVMVNWSHGIKEMQSCLELAEVRYILTSKKLVSRLRQLHGGKYPAELIYMENIRKTLSLWDKLRIGIYFSLSTRWLTRIFGVANQNAEDIAVILFTSGTENLPKGVPLTHSNLLANLKACLSFFDPKETDVMLSFLPPFHAYGFNCCSLFPMLNGVPIVFSYNPLQPKKVVRSIEKMKVTFLGSTPVFFDYLIKTAKKCRASLRSLRFVILGGDTFKDSLRERTKKDFPHIILRQGYGTTECSPVVTINDENSPEKASCVGIPIDGMDVLIISEDTHVPVSSGETGLVVIRGTSLFSGYLRADPHQGFICLGGEDWYVTGDLGYVDKRGELFLQGRLSRFVKIGGEMISLGAVESLLSQGFGIPQDQEGVSLIVCEVPDSGGKLCLFTTFPTTCGEVNRILKNLEASNIMKISYHHQLESIPMLGAGKPDYRVLNTLAGTLFREKKS</sequence>
<dbReference type="InterPro" id="IPR045851">
    <property type="entry name" value="AMP-bd_C_sf"/>
</dbReference>
<dbReference type="PATRIC" id="fig|1229831.3.peg.621"/>
<dbReference type="STRING" id="1229831.M832_06120"/>
<dbReference type="AlphaFoldDB" id="W8JGZ1"/>
<dbReference type="eggNOG" id="COG0318">
    <property type="taxonomic scope" value="Bacteria"/>
</dbReference>
<dbReference type="Pfam" id="PF00501">
    <property type="entry name" value="AMP-binding"/>
    <property type="match status" value="1"/>
</dbReference>
<dbReference type="InterPro" id="IPR050237">
    <property type="entry name" value="ATP-dep_AMP-bd_enzyme"/>
</dbReference>
<gene>
    <name evidence="3" type="ORF">M832_06120</name>
</gene>
<feature type="domain" description="AMP-dependent synthetase/ligase" evidence="2">
    <location>
        <begin position="51"/>
        <end position="399"/>
    </location>
</feature>
<dbReference type="GO" id="GO:0016878">
    <property type="term" value="F:acid-thiol ligase activity"/>
    <property type="evidence" value="ECO:0007669"/>
    <property type="project" value="UniProtKB-ARBA"/>
</dbReference>
<evidence type="ECO:0000313" key="4">
    <source>
        <dbReference type="Proteomes" id="UP000019433"/>
    </source>
</evidence>
<dbReference type="Gene3D" id="3.30.300.30">
    <property type="match status" value="1"/>
</dbReference>
<dbReference type="InterPro" id="IPR042099">
    <property type="entry name" value="ANL_N_sf"/>
</dbReference>
<accession>W8JGZ1</accession>
<reference evidence="3 4" key="1">
    <citation type="journal article" date="2014" name="Syst. Appl. Microbiol.">
        <title>Evidence for the existence of two new members of the family Chlamydiaceae and proposal of Chlamydia avium sp. nov. and Chlamydia gallinacea sp. nov.</title>
        <authorList>
            <person name="Sachse K."/>
            <person name="Laroucau K."/>
            <person name="Riege K."/>
            <person name="Wehner S."/>
            <person name="Dilcher M."/>
            <person name="Creasy H.H."/>
            <person name="Weidmann M."/>
            <person name="Myers G."/>
            <person name="Vorimore F."/>
            <person name="Vicari N."/>
            <person name="Magnino S."/>
            <person name="Liebler-Tenorio E."/>
            <person name="Ruettger A."/>
            <person name="Bavoil P.M."/>
            <person name="Hufert F.T."/>
            <person name="Rossello-Mora R."/>
            <person name="Marz M."/>
        </authorList>
    </citation>
    <scope>NUCLEOTIDE SEQUENCE [LARGE SCALE GENOMIC DNA]</scope>
    <source>
        <strain evidence="3 4">10DC88</strain>
    </source>
</reference>
<dbReference type="KEGG" id="cav:M832_06120"/>
<dbReference type="PANTHER" id="PTHR43767">
    <property type="entry name" value="LONG-CHAIN-FATTY-ACID--COA LIGASE"/>
    <property type="match status" value="1"/>
</dbReference>